<keyword evidence="6" id="KW-0175">Coiled coil</keyword>
<evidence type="ECO:0000256" key="9">
    <source>
        <dbReference type="RuleBase" id="RU368022"/>
    </source>
</evidence>
<dbReference type="EMBL" id="ML213509">
    <property type="protein sequence ID" value="TFK52591.1"/>
    <property type="molecule type" value="Genomic_DNA"/>
</dbReference>
<comment type="similarity">
    <text evidence="2 9">Belongs to the EAF6 family.</text>
</comment>
<evidence type="ECO:0000256" key="5">
    <source>
        <dbReference type="ARBA" id="ARBA00023015"/>
    </source>
</evidence>
<dbReference type="STRING" id="5364.A0A5C3NGD4"/>
<dbReference type="GO" id="GO:0006325">
    <property type="term" value="P:chromatin organization"/>
    <property type="evidence" value="ECO:0007669"/>
    <property type="project" value="UniProtKB-KW"/>
</dbReference>
<keyword evidence="7 9" id="KW-0804">Transcription</keyword>
<keyword evidence="8 9" id="KW-0539">Nucleus</keyword>
<evidence type="ECO:0000256" key="4">
    <source>
        <dbReference type="ARBA" id="ARBA00022853"/>
    </source>
</evidence>
<keyword evidence="9" id="KW-0234">DNA repair</keyword>
<feature type="region of interest" description="Disordered" evidence="10">
    <location>
        <begin position="114"/>
        <end position="167"/>
    </location>
</feature>
<comment type="subcellular location">
    <subcellularLocation>
        <location evidence="1 9">Nucleus</location>
    </subcellularLocation>
</comment>
<accession>A0A5C3NGD4</accession>
<feature type="compositionally biased region" description="Basic and acidic residues" evidence="10">
    <location>
        <begin position="115"/>
        <end position="130"/>
    </location>
</feature>
<keyword evidence="9" id="KW-0227">DNA damage</keyword>
<feature type="compositionally biased region" description="Basic residues" evidence="10">
    <location>
        <begin position="157"/>
        <end position="167"/>
    </location>
</feature>
<dbReference type="GO" id="GO:0005634">
    <property type="term" value="C:nucleus"/>
    <property type="evidence" value="ECO:0007669"/>
    <property type="project" value="UniProtKB-SubCell"/>
</dbReference>
<organism evidence="11 12">
    <name type="scientific">Heliocybe sulcata</name>
    <dbReference type="NCBI Taxonomy" id="5364"/>
    <lineage>
        <taxon>Eukaryota</taxon>
        <taxon>Fungi</taxon>
        <taxon>Dikarya</taxon>
        <taxon>Basidiomycota</taxon>
        <taxon>Agaricomycotina</taxon>
        <taxon>Agaricomycetes</taxon>
        <taxon>Gloeophyllales</taxon>
        <taxon>Gloeophyllaceae</taxon>
        <taxon>Heliocybe</taxon>
    </lineage>
</organism>
<evidence type="ECO:0000256" key="1">
    <source>
        <dbReference type="ARBA" id="ARBA00004123"/>
    </source>
</evidence>
<dbReference type="AlphaFoldDB" id="A0A5C3NGD4"/>
<dbReference type="Pfam" id="PF09340">
    <property type="entry name" value="NuA4"/>
    <property type="match status" value="1"/>
</dbReference>
<comment type="function">
    <text evidence="9">Component of the NuA4 histone acetyltransferase complex which is involved in transcriptional activation of selected genes principally by acetylation of nucleosomal histone H4 and H2A. The NuA4 complex is also involved in DNA repair.</text>
</comment>
<dbReference type="GO" id="GO:0006281">
    <property type="term" value="P:DNA repair"/>
    <property type="evidence" value="ECO:0007669"/>
    <property type="project" value="UniProtKB-UniRule"/>
</dbReference>
<sequence length="167" mass="18264">MAEGGMPSADDKARFEQAKKELIAALSKKRYIDRQLASLEAQIYNFEGSYLADTAAHSGGNIIQGFDGYLKNQAPGRRKYEATDADRLFSTSSLTYLKASSGLMTIHVPAAPKVPSHDAAHAKKLRDREYQRKKRATARGTSIGTVSDDESVGSGRRLTKRQRTGAD</sequence>
<evidence type="ECO:0000313" key="12">
    <source>
        <dbReference type="Proteomes" id="UP000305948"/>
    </source>
</evidence>
<evidence type="ECO:0000256" key="8">
    <source>
        <dbReference type="ARBA" id="ARBA00023242"/>
    </source>
</evidence>
<dbReference type="PANTHER" id="PTHR13476">
    <property type="entry name" value="CHROMATIN MODIFICATION-RELATED PROTEIN MEAF6"/>
    <property type="match status" value="1"/>
</dbReference>
<dbReference type="GO" id="GO:0035267">
    <property type="term" value="C:NuA4 histone acetyltransferase complex"/>
    <property type="evidence" value="ECO:0007669"/>
    <property type="project" value="UniProtKB-UniRule"/>
</dbReference>
<reference evidence="11 12" key="1">
    <citation type="journal article" date="2019" name="Nat. Ecol. Evol.">
        <title>Megaphylogeny resolves global patterns of mushroom evolution.</title>
        <authorList>
            <person name="Varga T."/>
            <person name="Krizsan K."/>
            <person name="Foldi C."/>
            <person name="Dima B."/>
            <person name="Sanchez-Garcia M."/>
            <person name="Sanchez-Ramirez S."/>
            <person name="Szollosi G.J."/>
            <person name="Szarkandi J.G."/>
            <person name="Papp V."/>
            <person name="Albert L."/>
            <person name="Andreopoulos W."/>
            <person name="Angelini C."/>
            <person name="Antonin V."/>
            <person name="Barry K.W."/>
            <person name="Bougher N.L."/>
            <person name="Buchanan P."/>
            <person name="Buyck B."/>
            <person name="Bense V."/>
            <person name="Catcheside P."/>
            <person name="Chovatia M."/>
            <person name="Cooper J."/>
            <person name="Damon W."/>
            <person name="Desjardin D."/>
            <person name="Finy P."/>
            <person name="Geml J."/>
            <person name="Haridas S."/>
            <person name="Hughes K."/>
            <person name="Justo A."/>
            <person name="Karasinski D."/>
            <person name="Kautmanova I."/>
            <person name="Kiss B."/>
            <person name="Kocsube S."/>
            <person name="Kotiranta H."/>
            <person name="LaButti K.M."/>
            <person name="Lechner B.E."/>
            <person name="Liimatainen K."/>
            <person name="Lipzen A."/>
            <person name="Lukacs Z."/>
            <person name="Mihaltcheva S."/>
            <person name="Morgado L.N."/>
            <person name="Niskanen T."/>
            <person name="Noordeloos M.E."/>
            <person name="Ohm R.A."/>
            <person name="Ortiz-Santana B."/>
            <person name="Ovrebo C."/>
            <person name="Racz N."/>
            <person name="Riley R."/>
            <person name="Savchenko A."/>
            <person name="Shiryaev A."/>
            <person name="Soop K."/>
            <person name="Spirin V."/>
            <person name="Szebenyi C."/>
            <person name="Tomsovsky M."/>
            <person name="Tulloss R.E."/>
            <person name="Uehling J."/>
            <person name="Grigoriev I.V."/>
            <person name="Vagvolgyi C."/>
            <person name="Papp T."/>
            <person name="Martin F.M."/>
            <person name="Miettinen O."/>
            <person name="Hibbett D.S."/>
            <person name="Nagy L.G."/>
        </authorList>
    </citation>
    <scope>NUCLEOTIDE SEQUENCE [LARGE SCALE GENOMIC DNA]</scope>
    <source>
        <strain evidence="11 12">OMC1185</strain>
    </source>
</reference>
<evidence type="ECO:0000256" key="7">
    <source>
        <dbReference type="ARBA" id="ARBA00023163"/>
    </source>
</evidence>
<dbReference type="InterPro" id="IPR015418">
    <property type="entry name" value="Eaf6"/>
</dbReference>
<dbReference type="Proteomes" id="UP000305948">
    <property type="component" value="Unassembled WGS sequence"/>
</dbReference>
<dbReference type="OrthoDB" id="440324at2759"/>
<keyword evidence="4 9" id="KW-0156">Chromatin regulator</keyword>
<evidence type="ECO:0000256" key="10">
    <source>
        <dbReference type="SAM" id="MobiDB-lite"/>
    </source>
</evidence>
<evidence type="ECO:0000256" key="3">
    <source>
        <dbReference type="ARBA" id="ARBA00018504"/>
    </source>
</evidence>
<comment type="subunit">
    <text evidence="9">Component of the NuA4 histone acetyltransferase complex.</text>
</comment>
<protein>
    <recommendedName>
        <fullName evidence="3 9">Chromatin modification-related protein EAF6</fullName>
    </recommendedName>
</protein>
<evidence type="ECO:0000313" key="11">
    <source>
        <dbReference type="EMBL" id="TFK52591.1"/>
    </source>
</evidence>
<evidence type="ECO:0000256" key="6">
    <source>
        <dbReference type="ARBA" id="ARBA00023054"/>
    </source>
</evidence>
<evidence type="ECO:0000256" key="2">
    <source>
        <dbReference type="ARBA" id="ARBA00010916"/>
    </source>
</evidence>
<gene>
    <name evidence="11" type="ORF">OE88DRAFT_1807476</name>
</gene>
<name>A0A5C3NGD4_9AGAM</name>
<keyword evidence="12" id="KW-1185">Reference proteome</keyword>
<keyword evidence="5 9" id="KW-0805">Transcription regulation</keyword>
<proteinExistence type="inferred from homology"/>